<keyword evidence="3" id="KW-1185">Reference proteome</keyword>
<evidence type="ECO:0000313" key="2">
    <source>
        <dbReference type="EMBL" id="TVP41694.1"/>
    </source>
</evidence>
<evidence type="ECO:0000313" key="3">
    <source>
        <dbReference type="Proteomes" id="UP000315289"/>
    </source>
</evidence>
<dbReference type="Proteomes" id="UP000315289">
    <property type="component" value="Unassembled WGS sequence"/>
</dbReference>
<accession>A0A557SYL4</accession>
<sequence>MLLIFSVTIVKSSVAETVTVKVFEVYFINIGLCITILAYLPLLYMVHQNRNITDLFTPRLHEMKIV</sequence>
<comment type="caution">
    <text evidence="2">The sequence shown here is derived from an EMBL/GenBank/DDBJ whole genome shotgun (WGS) entry which is preliminary data.</text>
</comment>
<gene>
    <name evidence="2" type="ORF">NARC_10100</name>
</gene>
<organism evidence="2 3">
    <name type="scientific">Candidatus Nitrosocosmicus arcticus</name>
    <dbReference type="NCBI Taxonomy" id="2035267"/>
    <lineage>
        <taxon>Archaea</taxon>
        <taxon>Nitrososphaerota</taxon>
        <taxon>Nitrososphaeria</taxon>
        <taxon>Nitrososphaerales</taxon>
        <taxon>Nitrososphaeraceae</taxon>
        <taxon>Candidatus Nitrosocosmicus</taxon>
    </lineage>
</organism>
<keyword evidence="1" id="KW-0812">Transmembrane</keyword>
<keyword evidence="1" id="KW-1133">Transmembrane helix</keyword>
<dbReference type="EMBL" id="VOAH01000001">
    <property type="protein sequence ID" value="TVP41694.1"/>
    <property type="molecule type" value="Genomic_DNA"/>
</dbReference>
<evidence type="ECO:0000256" key="1">
    <source>
        <dbReference type="SAM" id="Phobius"/>
    </source>
</evidence>
<name>A0A557SYL4_9ARCH</name>
<keyword evidence="1" id="KW-0472">Membrane</keyword>
<feature type="transmembrane region" description="Helical" evidence="1">
    <location>
        <begin position="25"/>
        <end position="46"/>
    </location>
</feature>
<protein>
    <submittedName>
        <fullName evidence="2">Uncharacterized protein</fullName>
    </submittedName>
</protein>
<reference evidence="2 3" key="1">
    <citation type="journal article" date="2019" name="Front. Microbiol.">
        <title>Ammonia Oxidation by the Arctic Terrestrial Thaumarchaeote Candidatus Nitrosocosmicus arcticus Is Stimulated by Increasing Temperatures.</title>
        <authorList>
            <person name="Alves R.J.E."/>
            <person name="Kerou M."/>
            <person name="Zappe A."/>
            <person name="Bittner R."/>
            <person name="Abby S.S."/>
            <person name="Schmidt H.A."/>
            <person name="Pfeifer K."/>
            <person name="Schleper C."/>
        </authorList>
    </citation>
    <scope>NUCLEOTIDE SEQUENCE [LARGE SCALE GENOMIC DNA]</scope>
    <source>
        <strain evidence="2 3">Kfb</strain>
    </source>
</reference>
<proteinExistence type="predicted"/>
<dbReference type="AlphaFoldDB" id="A0A557SYL4"/>